<dbReference type="PROSITE" id="PS50093">
    <property type="entry name" value="PKD"/>
    <property type="match status" value="1"/>
</dbReference>
<dbReference type="SUPFAM" id="SSF49299">
    <property type="entry name" value="PKD domain"/>
    <property type="match status" value="1"/>
</dbReference>
<evidence type="ECO:0000256" key="3">
    <source>
        <dbReference type="ARBA" id="ARBA00022801"/>
    </source>
</evidence>
<organism evidence="6 7">
    <name type="scientific">Thermoflavifilum aggregans</name>
    <dbReference type="NCBI Taxonomy" id="454188"/>
    <lineage>
        <taxon>Bacteria</taxon>
        <taxon>Pseudomonadati</taxon>
        <taxon>Bacteroidota</taxon>
        <taxon>Chitinophagia</taxon>
        <taxon>Chitinophagales</taxon>
        <taxon>Chitinophagaceae</taxon>
        <taxon>Thermoflavifilum</taxon>
    </lineage>
</organism>
<dbReference type="OrthoDB" id="9806701at2"/>
<reference evidence="6 7" key="1">
    <citation type="submission" date="2017-11" db="EMBL/GenBank/DDBJ databases">
        <title>Genomic Encyclopedia of Archaeal and Bacterial Type Strains, Phase II (KMG-II): From Individual Species to Whole Genera.</title>
        <authorList>
            <person name="Goeker M."/>
        </authorList>
    </citation>
    <scope>NUCLEOTIDE SEQUENCE [LARGE SCALE GENOMIC DNA]</scope>
    <source>
        <strain evidence="6 7">DSM 27268</strain>
    </source>
</reference>
<evidence type="ECO:0000256" key="2">
    <source>
        <dbReference type="ARBA" id="ARBA00022729"/>
    </source>
</evidence>
<dbReference type="Gene3D" id="2.60.40.1180">
    <property type="entry name" value="Golgi alpha-mannosidase II"/>
    <property type="match status" value="1"/>
</dbReference>
<keyword evidence="2" id="KW-0732">Signal</keyword>
<evidence type="ECO:0000256" key="4">
    <source>
        <dbReference type="SAM" id="MobiDB-lite"/>
    </source>
</evidence>
<name>A0A2M9CUX6_9BACT</name>
<proteinExistence type="inferred from homology"/>
<dbReference type="GO" id="GO:0006665">
    <property type="term" value="P:sphingolipid metabolic process"/>
    <property type="evidence" value="ECO:0007669"/>
    <property type="project" value="InterPro"/>
</dbReference>
<dbReference type="InterPro" id="IPR013780">
    <property type="entry name" value="Glyco_hydro_b"/>
</dbReference>
<evidence type="ECO:0000259" key="5">
    <source>
        <dbReference type="PROSITE" id="PS50093"/>
    </source>
</evidence>
<evidence type="ECO:0000313" key="7">
    <source>
        <dbReference type="Proteomes" id="UP000230000"/>
    </source>
</evidence>
<dbReference type="Gene3D" id="2.60.40.10">
    <property type="entry name" value="Immunoglobulins"/>
    <property type="match status" value="1"/>
</dbReference>
<comment type="caution">
    <text evidence="6">The sequence shown here is derived from an EMBL/GenBank/DDBJ whole genome shotgun (WGS) entry which is preliminary data.</text>
</comment>
<evidence type="ECO:0000256" key="1">
    <source>
        <dbReference type="ARBA" id="ARBA00005382"/>
    </source>
</evidence>
<dbReference type="InterPro" id="IPR013783">
    <property type="entry name" value="Ig-like_fold"/>
</dbReference>
<dbReference type="Gene3D" id="3.20.20.80">
    <property type="entry name" value="Glycosidases"/>
    <property type="match status" value="1"/>
</dbReference>
<keyword evidence="7" id="KW-1185">Reference proteome</keyword>
<feature type="region of interest" description="Disordered" evidence="4">
    <location>
        <begin position="222"/>
        <end position="245"/>
    </location>
</feature>
<dbReference type="Pfam" id="PF18911">
    <property type="entry name" value="PKD_4"/>
    <property type="match status" value="1"/>
</dbReference>
<dbReference type="EMBL" id="PGFG01000001">
    <property type="protein sequence ID" value="PJJ75716.1"/>
    <property type="molecule type" value="Genomic_DNA"/>
</dbReference>
<keyword evidence="3 6" id="KW-0378">Hydrolase</keyword>
<dbReference type="InterPro" id="IPR022409">
    <property type="entry name" value="PKD/Chitinase_dom"/>
</dbReference>
<dbReference type="AlphaFoldDB" id="A0A2M9CUX6"/>
<dbReference type="PANTHER" id="PTHR11069:SF38">
    <property type="entry name" value="GLUCURONOXYLANASE XYNC"/>
    <property type="match status" value="1"/>
</dbReference>
<dbReference type="GO" id="GO:0004348">
    <property type="term" value="F:glucosylceramidase activity"/>
    <property type="evidence" value="ECO:0007669"/>
    <property type="project" value="InterPro"/>
</dbReference>
<dbReference type="SMART" id="SM00089">
    <property type="entry name" value="PKD"/>
    <property type="match status" value="1"/>
</dbReference>
<comment type="similarity">
    <text evidence="1">Belongs to the glycosyl hydrolase 30 family.</text>
</comment>
<dbReference type="InterPro" id="IPR017853">
    <property type="entry name" value="GH"/>
</dbReference>
<evidence type="ECO:0000313" key="6">
    <source>
        <dbReference type="EMBL" id="PJJ75716.1"/>
    </source>
</evidence>
<dbReference type="InterPro" id="IPR001139">
    <property type="entry name" value="Glyco_hydro_30"/>
</dbReference>
<dbReference type="RefSeq" id="WP_100314288.1">
    <property type="nucleotide sequence ID" value="NZ_PGFG01000001.1"/>
</dbReference>
<dbReference type="SUPFAM" id="SSF51445">
    <property type="entry name" value="(Trans)glycosidases"/>
    <property type="match status" value="1"/>
</dbReference>
<protein>
    <submittedName>
        <fullName evidence="6">O-glycosyl hydrolase</fullName>
    </submittedName>
</protein>
<dbReference type="CDD" id="cd00146">
    <property type="entry name" value="PKD"/>
    <property type="match status" value="1"/>
</dbReference>
<dbReference type="Proteomes" id="UP000230000">
    <property type="component" value="Unassembled WGS sequence"/>
</dbReference>
<dbReference type="PANTHER" id="PTHR11069">
    <property type="entry name" value="GLUCOSYLCERAMIDASE"/>
    <property type="match status" value="1"/>
</dbReference>
<dbReference type="InterPro" id="IPR000601">
    <property type="entry name" value="PKD_dom"/>
</dbReference>
<dbReference type="InterPro" id="IPR035986">
    <property type="entry name" value="PKD_dom_sf"/>
</dbReference>
<accession>A0A2M9CUX6</accession>
<sequence>MKNLILILGMIPLICHGCKKNTSSSNHPPVVQQVTVQLLADSPAFTFQFVATATDQDLQSLSYIWDFGDGTVKQGGSQQTHRFNPGSNYTVQVKATDGQLTSAPYSVQVSTQTTQINIDLNQSYQTITGFGGFGMQNQTWTNGPFADQRYINDLLNDLGLSMIRVDLPFNFELHPGYFNIDTPAADRQPLNVYFPFLQAMQQAGVKIIASVWSPPAWMKSNGRIDNGTGNQASAPDYNPNPGPNDNELRLDMYDDFAHMCAVYVQVLKQHGIDLYALSIQNEPRFSEWYESCVYDGQALHNLLKIVGDTFQQRGYQTKLFIPEDIGWLDGIKKIVMPSLQDPATLPYVGAIAVHGYAFDGVTANSPDAQTWKTMYSWGAPYGIPLWMTETSGFSDDWNGAMQLANAMYIALQYGNISAWLFWTISTSQIDAYSLMDVNGNKSLRYYVSKNFYKYIRPGYIRADASASDTSTHIYPLVFKDPLAQHITIVLINDGKDQAVELNGNGLPVQFVQYITSATQKFDSIGLVNVRQAILLPASSVTTLYGSY</sequence>
<gene>
    <name evidence="6" type="ORF">BXY57_1301</name>
</gene>
<feature type="domain" description="PKD" evidence="5">
    <location>
        <begin position="46"/>
        <end position="116"/>
    </location>
</feature>
<feature type="compositionally biased region" description="Low complexity" evidence="4">
    <location>
        <begin position="235"/>
        <end position="245"/>
    </location>
</feature>
<dbReference type="GO" id="GO:0016020">
    <property type="term" value="C:membrane"/>
    <property type="evidence" value="ECO:0007669"/>
    <property type="project" value="GOC"/>
</dbReference>